<dbReference type="EMBL" id="SNRY01000298">
    <property type="protein sequence ID" value="KAA6342934.1"/>
    <property type="molecule type" value="Genomic_DNA"/>
</dbReference>
<gene>
    <name evidence="1" type="ORF">EZS27_009339</name>
</gene>
<evidence type="ECO:0000313" key="1">
    <source>
        <dbReference type="EMBL" id="KAA6342934.1"/>
    </source>
</evidence>
<dbReference type="AlphaFoldDB" id="A0A5J4S9Z9"/>
<accession>A0A5J4S9Z9</accession>
<organism evidence="1">
    <name type="scientific">termite gut metagenome</name>
    <dbReference type="NCBI Taxonomy" id="433724"/>
    <lineage>
        <taxon>unclassified sequences</taxon>
        <taxon>metagenomes</taxon>
        <taxon>organismal metagenomes</taxon>
    </lineage>
</organism>
<proteinExistence type="predicted"/>
<reference evidence="1" key="1">
    <citation type="submission" date="2019-03" db="EMBL/GenBank/DDBJ databases">
        <title>Single cell metagenomics reveals metabolic interactions within the superorganism composed of flagellate Streblomastix strix and complex community of Bacteroidetes bacteria on its surface.</title>
        <authorList>
            <person name="Treitli S.C."/>
            <person name="Kolisko M."/>
            <person name="Husnik F."/>
            <person name="Keeling P."/>
            <person name="Hampl V."/>
        </authorList>
    </citation>
    <scope>NUCLEOTIDE SEQUENCE</scope>
    <source>
        <strain evidence="1">STM</strain>
    </source>
</reference>
<sequence>MTTENIHLNTGRRKPKVVPVVFLYSINFNEIENDPQLKHLVNKEER</sequence>
<name>A0A5J4S9Z9_9ZZZZ</name>
<protein>
    <submittedName>
        <fullName evidence="1">Uncharacterized protein</fullName>
    </submittedName>
</protein>
<comment type="caution">
    <text evidence="1">The sequence shown here is derived from an EMBL/GenBank/DDBJ whole genome shotgun (WGS) entry which is preliminary data.</text>
</comment>